<dbReference type="Proteomes" id="UP000660021">
    <property type="component" value="Unassembled WGS sequence"/>
</dbReference>
<dbReference type="PIRSF" id="PIRSF000485">
    <property type="entry name" value="Amd_phspho_trans"/>
    <property type="match status" value="1"/>
</dbReference>
<comment type="caution">
    <text evidence="10">The sequence shown here is derived from an EMBL/GenBank/DDBJ whole genome shotgun (WGS) entry which is preliminary data.</text>
</comment>
<dbReference type="InterPro" id="IPR005854">
    <property type="entry name" value="PurF"/>
</dbReference>
<keyword evidence="11" id="KW-1185">Reference proteome</keyword>
<evidence type="ECO:0000256" key="5">
    <source>
        <dbReference type="ARBA" id="ARBA00022679"/>
    </source>
</evidence>
<dbReference type="EMBL" id="JACOPR010000001">
    <property type="protein sequence ID" value="MBC5729282.1"/>
    <property type="molecule type" value="Genomic_DNA"/>
</dbReference>
<gene>
    <name evidence="10" type="ORF">H8S34_00335</name>
</gene>
<evidence type="ECO:0000256" key="2">
    <source>
        <dbReference type="ARBA" id="ARBA00010138"/>
    </source>
</evidence>
<evidence type="ECO:0000256" key="1">
    <source>
        <dbReference type="ARBA" id="ARBA00005209"/>
    </source>
</evidence>
<dbReference type="PROSITE" id="PS51278">
    <property type="entry name" value="GATASE_TYPE_2"/>
    <property type="match status" value="1"/>
</dbReference>
<organism evidence="10 11">
    <name type="scientific">Pseudoflavonifractor hominis</name>
    <dbReference type="NCBI Taxonomy" id="2763059"/>
    <lineage>
        <taxon>Bacteria</taxon>
        <taxon>Bacillati</taxon>
        <taxon>Bacillota</taxon>
        <taxon>Clostridia</taxon>
        <taxon>Eubacteriales</taxon>
        <taxon>Oscillospiraceae</taxon>
        <taxon>Pseudoflavonifractor</taxon>
    </lineage>
</organism>
<accession>A0ABR7HP77</accession>
<proteinExistence type="inferred from homology"/>
<dbReference type="InterPro" id="IPR029055">
    <property type="entry name" value="Ntn_hydrolases_N"/>
</dbReference>
<dbReference type="SUPFAM" id="SSF53271">
    <property type="entry name" value="PRTase-like"/>
    <property type="match status" value="1"/>
</dbReference>
<keyword evidence="7" id="KW-0315">Glutamine amidotransferase</keyword>
<sequence length="475" mass="52992">MGGFFGAVSKRDCVLDIFFGVDYHSHLGTSRGGMVIYDRDKGFQRQIHNIKNTPFRTKFEKDLSDFAGHSGIGCISDTDPQPLLVRSHLGLFAITTVGIINNAEELVKQYFDAGVGTQFMAMSSGKVNSTELIAALINQKDNLVDGIRHAQDVVDGSATILILTPDNEIIAARDKVGRLPVLVGRDEDGCCISFESFAYHKLGYHDYYELGPREIVRVTTDGVEQLSAPGTEMKICAFLWTYYGYPNSNYEGVNVEVMRYHNGEIMADADRERGIAQDVDYVAGVPDSGIPHAIGYANRSGKPFARPFVKYTPTWPRSFMPDNQKVRNQVAKMKQIPVPELIQGKKLLMIDDSIVRGTQMRETVDFLYESGAKEVHIRSACPPIMYGCKYLNFSSSKSEMELITRRTVQELEGEEGEAHLDEYADPTTERGQCMLEAICKKLHFTSLGYQSLEGLMKAIGLEPCKVCTYCWTGKE</sequence>
<evidence type="ECO:0000256" key="6">
    <source>
        <dbReference type="ARBA" id="ARBA00022755"/>
    </source>
</evidence>
<dbReference type="Gene3D" id="3.60.20.10">
    <property type="entry name" value="Glutamine Phosphoribosylpyrophosphate, subunit 1, domain 1"/>
    <property type="match status" value="1"/>
</dbReference>
<dbReference type="PANTHER" id="PTHR11907">
    <property type="entry name" value="AMIDOPHOSPHORIBOSYLTRANSFERASE"/>
    <property type="match status" value="1"/>
</dbReference>
<protein>
    <recommendedName>
        <fullName evidence="3 8">Amidophosphoribosyltransferase</fullName>
        <shortName evidence="8">ATase</shortName>
        <ecNumber evidence="3 8">2.4.2.14</ecNumber>
    </recommendedName>
    <alternativeName>
        <fullName evidence="8">Glutamine phosphoribosylpyrophosphate amidotransferase</fullName>
    </alternativeName>
</protein>
<comment type="pathway">
    <text evidence="1 8">Purine metabolism; IMP biosynthesis via de novo pathway; N(1)-(5-phospho-D-ribosyl)glycinamide from 5-phospho-alpha-D-ribose 1-diphosphate: step 1/2.</text>
</comment>
<dbReference type="SUPFAM" id="SSF56235">
    <property type="entry name" value="N-terminal nucleophile aminohydrolases (Ntn hydrolases)"/>
    <property type="match status" value="1"/>
</dbReference>
<dbReference type="RefSeq" id="WP_101693389.1">
    <property type="nucleotide sequence ID" value="NZ_JACOPR010000001.1"/>
</dbReference>
<dbReference type="EC" id="2.4.2.14" evidence="3 8"/>
<evidence type="ECO:0000313" key="11">
    <source>
        <dbReference type="Proteomes" id="UP000660021"/>
    </source>
</evidence>
<dbReference type="InterPro" id="IPR029057">
    <property type="entry name" value="PRTase-like"/>
</dbReference>
<evidence type="ECO:0000256" key="7">
    <source>
        <dbReference type="ARBA" id="ARBA00022962"/>
    </source>
</evidence>
<comment type="similarity">
    <text evidence="2 8">In the C-terminal section; belongs to the purine/pyrimidine phosphoribosyltransferase family.</text>
</comment>
<evidence type="ECO:0000256" key="8">
    <source>
        <dbReference type="PIRNR" id="PIRNR000485"/>
    </source>
</evidence>
<dbReference type="Pfam" id="PF13537">
    <property type="entry name" value="GATase_7"/>
    <property type="match status" value="1"/>
</dbReference>
<dbReference type="InterPro" id="IPR017932">
    <property type="entry name" value="GATase_2_dom"/>
</dbReference>
<name>A0ABR7HP77_9FIRM</name>
<feature type="domain" description="Glutamine amidotransferase type-2" evidence="9">
    <location>
        <begin position="1"/>
        <end position="221"/>
    </location>
</feature>
<evidence type="ECO:0000256" key="3">
    <source>
        <dbReference type="ARBA" id="ARBA00011941"/>
    </source>
</evidence>
<comment type="catalytic activity">
    <reaction evidence="8">
        <text>5-phospho-beta-D-ribosylamine + L-glutamate + diphosphate = 5-phospho-alpha-D-ribose 1-diphosphate + L-glutamine + H2O</text>
        <dbReference type="Rhea" id="RHEA:14905"/>
        <dbReference type="ChEBI" id="CHEBI:15377"/>
        <dbReference type="ChEBI" id="CHEBI:29985"/>
        <dbReference type="ChEBI" id="CHEBI:33019"/>
        <dbReference type="ChEBI" id="CHEBI:58017"/>
        <dbReference type="ChEBI" id="CHEBI:58359"/>
        <dbReference type="ChEBI" id="CHEBI:58681"/>
        <dbReference type="EC" id="2.4.2.14"/>
    </reaction>
</comment>
<keyword evidence="5 8" id="KW-0808">Transferase</keyword>
<evidence type="ECO:0000256" key="4">
    <source>
        <dbReference type="ARBA" id="ARBA00022676"/>
    </source>
</evidence>
<dbReference type="InterPro" id="IPR000836">
    <property type="entry name" value="PRTase_dom"/>
</dbReference>
<dbReference type="Gene3D" id="3.40.50.2020">
    <property type="match status" value="1"/>
</dbReference>
<keyword evidence="4 8" id="KW-0328">Glycosyltransferase</keyword>
<dbReference type="CDD" id="cd06223">
    <property type="entry name" value="PRTases_typeI"/>
    <property type="match status" value="1"/>
</dbReference>
<evidence type="ECO:0000259" key="9">
    <source>
        <dbReference type="PROSITE" id="PS51278"/>
    </source>
</evidence>
<keyword evidence="6 8" id="KW-0658">Purine biosynthesis</keyword>
<reference evidence="10 11" key="1">
    <citation type="submission" date="2020-08" db="EMBL/GenBank/DDBJ databases">
        <title>Genome public.</title>
        <authorList>
            <person name="Liu C."/>
            <person name="Sun Q."/>
        </authorList>
    </citation>
    <scope>NUCLEOTIDE SEQUENCE [LARGE SCALE GENOMIC DNA]</scope>
    <source>
        <strain evidence="10 11">New-38</strain>
    </source>
</reference>
<evidence type="ECO:0000313" key="10">
    <source>
        <dbReference type="EMBL" id="MBC5729282.1"/>
    </source>
</evidence>